<dbReference type="AlphaFoldDB" id="A0AAV9RA32"/>
<comment type="caution">
    <text evidence="1">The sequence shown here is derived from an EMBL/GenBank/DDBJ whole genome shotgun (WGS) entry which is preliminary data.</text>
</comment>
<protein>
    <submittedName>
        <fullName evidence="1">Uncharacterized protein</fullName>
    </submittedName>
</protein>
<organism evidence="1 2">
    <name type="scientific">Crenichthys baileyi</name>
    <name type="common">White River springfish</name>
    <dbReference type="NCBI Taxonomy" id="28760"/>
    <lineage>
        <taxon>Eukaryota</taxon>
        <taxon>Metazoa</taxon>
        <taxon>Chordata</taxon>
        <taxon>Craniata</taxon>
        <taxon>Vertebrata</taxon>
        <taxon>Euteleostomi</taxon>
        <taxon>Actinopterygii</taxon>
        <taxon>Neopterygii</taxon>
        <taxon>Teleostei</taxon>
        <taxon>Neoteleostei</taxon>
        <taxon>Acanthomorphata</taxon>
        <taxon>Ovalentaria</taxon>
        <taxon>Atherinomorphae</taxon>
        <taxon>Cyprinodontiformes</taxon>
        <taxon>Goodeidae</taxon>
        <taxon>Crenichthys</taxon>
    </lineage>
</organism>
<reference evidence="1 2" key="1">
    <citation type="submission" date="2021-06" db="EMBL/GenBank/DDBJ databases">
        <authorList>
            <person name="Palmer J.M."/>
        </authorList>
    </citation>
    <scope>NUCLEOTIDE SEQUENCE [LARGE SCALE GENOMIC DNA]</scope>
    <source>
        <strain evidence="1 2">MEX-2019</strain>
        <tissue evidence="1">Muscle</tissue>
    </source>
</reference>
<keyword evidence="2" id="KW-1185">Reference proteome</keyword>
<name>A0AAV9RA32_9TELE</name>
<dbReference type="EMBL" id="JAHHUM010002309">
    <property type="protein sequence ID" value="KAK5605259.1"/>
    <property type="molecule type" value="Genomic_DNA"/>
</dbReference>
<proteinExistence type="predicted"/>
<evidence type="ECO:0000313" key="1">
    <source>
        <dbReference type="EMBL" id="KAK5605259.1"/>
    </source>
</evidence>
<evidence type="ECO:0000313" key="2">
    <source>
        <dbReference type="Proteomes" id="UP001311232"/>
    </source>
</evidence>
<dbReference type="Proteomes" id="UP001311232">
    <property type="component" value="Unassembled WGS sequence"/>
</dbReference>
<gene>
    <name evidence="1" type="ORF">CRENBAI_017060</name>
</gene>
<accession>A0AAV9RA32</accession>
<sequence length="116" mass="13416">MNCCLCIRYSFMSRVIKVQALLDFLSEVYRSKLCSREFPAETLSLRRRVEQFSRSEERTMGPHHHGYSSHPTSQLRRLAAVNPLLTVDALFNFVALTTFPQHGSHKRLCFGQREVA</sequence>